<evidence type="ECO:0000313" key="1">
    <source>
        <dbReference type="EMBL" id="KAK4414645.1"/>
    </source>
</evidence>
<dbReference type="EMBL" id="JACGWO010000012">
    <property type="protein sequence ID" value="KAK4414645.1"/>
    <property type="molecule type" value="Genomic_DNA"/>
</dbReference>
<organism evidence="1 2">
    <name type="scientific">Sesamum alatum</name>
    <dbReference type="NCBI Taxonomy" id="300844"/>
    <lineage>
        <taxon>Eukaryota</taxon>
        <taxon>Viridiplantae</taxon>
        <taxon>Streptophyta</taxon>
        <taxon>Embryophyta</taxon>
        <taxon>Tracheophyta</taxon>
        <taxon>Spermatophyta</taxon>
        <taxon>Magnoliopsida</taxon>
        <taxon>eudicotyledons</taxon>
        <taxon>Gunneridae</taxon>
        <taxon>Pentapetalae</taxon>
        <taxon>asterids</taxon>
        <taxon>lamiids</taxon>
        <taxon>Lamiales</taxon>
        <taxon>Pedaliaceae</taxon>
        <taxon>Sesamum</taxon>
    </lineage>
</organism>
<evidence type="ECO:0000313" key="2">
    <source>
        <dbReference type="Proteomes" id="UP001293254"/>
    </source>
</evidence>
<accession>A0AAE1XMK3</accession>
<reference evidence="1" key="2">
    <citation type="journal article" date="2024" name="Plant">
        <title>Genomic evolution and insights into agronomic trait innovations of Sesamum species.</title>
        <authorList>
            <person name="Miao H."/>
            <person name="Wang L."/>
            <person name="Qu L."/>
            <person name="Liu H."/>
            <person name="Sun Y."/>
            <person name="Le M."/>
            <person name="Wang Q."/>
            <person name="Wei S."/>
            <person name="Zheng Y."/>
            <person name="Lin W."/>
            <person name="Duan Y."/>
            <person name="Cao H."/>
            <person name="Xiong S."/>
            <person name="Wang X."/>
            <person name="Wei L."/>
            <person name="Li C."/>
            <person name="Ma Q."/>
            <person name="Ju M."/>
            <person name="Zhao R."/>
            <person name="Li G."/>
            <person name="Mu C."/>
            <person name="Tian Q."/>
            <person name="Mei H."/>
            <person name="Zhang T."/>
            <person name="Gao T."/>
            <person name="Zhang H."/>
        </authorList>
    </citation>
    <scope>NUCLEOTIDE SEQUENCE</scope>
    <source>
        <strain evidence="1">3651</strain>
    </source>
</reference>
<keyword evidence="2" id="KW-1185">Reference proteome</keyword>
<gene>
    <name evidence="1" type="ORF">Salat_2877500</name>
</gene>
<sequence length="125" mass="13908">MNQCVPRWDFNHNSAPAPTLNLHAHDSFDYAPPYVPSLDCEVAELTWENGQLAMHGLRPPRPGDKLTRTSSLTKYNTWDKPRAGGTLESIVNQATRQPHAKSAVHDTDNDLVLGLTTTSLCFNPR</sequence>
<protein>
    <submittedName>
        <fullName evidence="1">Transcription factor UNE10</fullName>
    </submittedName>
</protein>
<name>A0AAE1XMK3_9LAMI</name>
<dbReference type="AlphaFoldDB" id="A0AAE1XMK3"/>
<reference evidence="1" key="1">
    <citation type="submission" date="2020-06" db="EMBL/GenBank/DDBJ databases">
        <authorList>
            <person name="Li T."/>
            <person name="Hu X."/>
            <person name="Zhang T."/>
            <person name="Song X."/>
            <person name="Zhang H."/>
            <person name="Dai N."/>
            <person name="Sheng W."/>
            <person name="Hou X."/>
            <person name="Wei L."/>
        </authorList>
    </citation>
    <scope>NUCLEOTIDE SEQUENCE</scope>
    <source>
        <strain evidence="1">3651</strain>
        <tissue evidence="1">Leaf</tissue>
    </source>
</reference>
<proteinExistence type="predicted"/>
<dbReference type="Proteomes" id="UP001293254">
    <property type="component" value="Unassembled WGS sequence"/>
</dbReference>
<comment type="caution">
    <text evidence="1">The sequence shown here is derived from an EMBL/GenBank/DDBJ whole genome shotgun (WGS) entry which is preliminary data.</text>
</comment>